<dbReference type="Pfam" id="PF03097">
    <property type="entry name" value="BRO1"/>
    <property type="match status" value="1"/>
</dbReference>
<accession>A0AAD4NHH7</accession>
<dbReference type="SMART" id="SM01041">
    <property type="entry name" value="BRO1"/>
    <property type="match status" value="1"/>
</dbReference>
<protein>
    <submittedName>
        <fullName evidence="2">BRO1-like domain-containing protein</fullName>
    </submittedName>
</protein>
<dbReference type="PANTHER" id="PTHR23030:SF39">
    <property type="entry name" value="PROGRAMMED CELL DEATH 6-INTERACTING PROTEIN"/>
    <property type="match status" value="1"/>
</dbReference>
<dbReference type="PANTHER" id="PTHR23030">
    <property type="entry name" value="PCD6 INTERACTING PROTEIN-RELATED"/>
    <property type="match status" value="1"/>
</dbReference>
<keyword evidence="3" id="KW-1185">Reference proteome</keyword>
<dbReference type="InterPro" id="IPR038499">
    <property type="entry name" value="BRO1_sf"/>
</dbReference>
<name>A0AAD4NHH7_9BILA</name>
<dbReference type="Proteomes" id="UP001201812">
    <property type="component" value="Unassembled WGS sequence"/>
</dbReference>
<evidence type="ECO:0000259" key="1">
    <source>
        <dbReference type="PROSITE" id="PS51180"/>
    </source>
</evidence>
<dbReference type="GO" id="GO:0005768">
    <property type="term" value="C:endosome"/>
    <property type="evidence" value="ECO:0007669"/>
    <property type="project" value="TreeGrafter"/>
</dbReference>
<gene>
    <name evidence="2" type="ORF">DdX_01779</name>
</gene>
<evidence type="ECO:0000313" key="3">
    <source>
        <dbReference type="Proteomes" id="UP001201812"/>
    </source>
</evidence>
<feature type="domain" description="BRO1" evidence="1">
    <location>
        <begin position="3"/>
        <end position="366"/>
    </location>
</feature>
<dbReference type="EMBL" id="JAKKPZ010000001">
    <property type="protein sequence ID" value="KAI1729533.1"/>
    <property type="molecule type" value="Genomic_DNA"/>
</dbReference>
<evidence type="ECO:0000313" key="2">
    <source>
        <dbReference type="EMBL" id="KAI1729533.1"/>
    </source>
</evidence>
<reference evidence="2" key="1">
    <citation type="submission" date="2022-01" db="EMBL/GenBank/DDBJ databases">
        <title>Genome Sequence Resource for Two Populations of Ditylenchus destructor, the Migratory Endoparasitic Phytonematode.</title>
        <authorList>
            <person name="Zhang H."/>
            <person name="Lin R."/>
            <person name="Xie B."/>
        </authorList>
    </citation>
    <scope>NUCLEOTIDE SEQUENCE</scope>
    <source>
        <strain evidence="2">BazhouSP</strain>
    </source>
</reference>
<comment type="caution">
    <text evidence="2">The sequence shown here is derived from an EMBL/GenBank/DDBJ whole genome shotgun (WGS) entry which is preliminary data.</text>
</comment>
<dbReference type="Gene3D" id="1.25.40.280">
    <property type="entry name" value="alix/aip1 like domains"/>
    <property type="match status" value="1"/>
</dbReference>
<dbReference type="InterPro" id="IPR004328">
    <property type="entry name" value="BRO1_dom"/>
</dbReference>
<sequence>MEKFISIPLKTTFDVDFSKSLKKSLDNSYSGLPKHVINQTVNGIAELNLLRKKACASALQKDLASLELLMRYTDQVGVMENKLPIPVQCPVAFKWNDAFDKGNRFRFPASLTVTDWSFEKAAVSFNCGALMSAIAANQSMSDDEQLKTAARLFQQSAGVFAQLKDQVTIMLQGQKPTTDMVPDCLGAFSALMLAQAQETIYTKAAKDGMKPTSLSKVAQQLAEFYQIAEEQMNKEPVNNVCDKSWLNAVTGKKQLYSALAQFHQTQALADAKDDFGEQLSRLGEAQKLLNKAKSAASNSAFYKETVEKVTKALEKAKRENDYIYHAHPPEFSTLPELPKTALVKPTPVQFPMSTGFTDLFETLVQEPNQKKTLIEKVWKFLNMDS</sequence>
<organism evidence="2 3">
    <name type="scientific">Ditylenchus destructor</name>
    <dbReference type="NCBI Taxonomy" id="166010"/>
    <lineage>
        <taxon>Eukaryota</taxon>
        <taxon>Metazoa</taxon>
        <taxon>Ecdysozoa</taxon>
        <taxon>Nematoda</taxon>
        <taxon>Chromadorea</taxon>
        <taxon>Rhabditida</taxon>
        <taxon>Tylenchina</taxon>
        <taxon>Tylenchomorpha</taxon>
        <taxon>Sphaerularioidea</taxon>
        <taxon>Anguinidae</taxon>
        <taxon>Anguininae</taxon>
        <taxon>Ditylenchus</taxon>
    </lineage>
</organism>
<dbReference type="AlphaFoldDB" id="A0AAD4NHH7"/>
<dbReference type="PROSITE" id="PS51180">
    <property type="entry name" value="BRO1"/>
    <property type="match status" value="1"/>
</dbReference>
<dbReference type="GO" id="GO:0000281">
    <property type="term" value="P:mitotic cytokinesis"/>
    <property type="evidence" value="ECO:0007669"/>
    <property type="project" value="TreeGrafter"/>
</dbReference>
<proteinExistence type="predicted"/>